<dbReference type="InterPro" id="IPR006204">
    <property type="entry name" value="GHMP_kinase_N_dom"/>
</dbReference>
<sequence>MAFDFLRLVSRVKGAFPDQLSSMPTRALSRTPKQSPLLSTTLAYRRPKSDSLPTSPPSSSCTLLFNGLNSLSYKSVLFSTFGFRFKPATMVVTSELPLGMGLSSLASFCVALASALLACTDSVSLDVIWVWD</sequence>
<accession>A0ABD1LFP0</accession>
<comment type="caution">
    <text evidence="2">The sequence shown here is derived from an EMBL/GenBank/DDBJ whole genome shotgun (WGS) entry which is preliminary data.</text>
</comment>
<name>A0ABD1LFP0_9FABA</name>
<dbReference type="EMBL" id="JBGMDY010000009">
    <property type="protein sequence ID" value="KAL2322362.1"/>
    <property type="molecule type" value="Genomic_DNA"/>
</dbReference>
<dbReference type="Gene3D" id="3.30.230.10">
    <property type="match status" value="1"/>
</dbReference>
<evidence type="ECO:0000313" key="3">
    <source>
        <dbReference type="Proteomes" id="UP001603857"/>
    </source>
</evidence>
<dbReference type="Pfam" id="PF00288">
    <property type="entry name" value="GHMP_kinases_N"/>
    <property type="match status" value="1"/>
</dbReference>
<dbReference type="Proteomes" id="UP001603857">
    <property type="component" value="Unassembled WGS sequence"/>
</dbReference>
<evidence type="ECO:0000313" key="2">
    <source>
        <dbReference type="EMBL" id="KAL2322362.1"/>
    </source>
</evidence>
<dbReference type="AlphaFoldDB" id="A0ABD1LFP0"/>
<keyword evidence="3" id="KW-1185">Reference proteome</keyword>
<reference evidence="2 3" key="1">
    <citation type="submission" date="2024-08" db="EMBL/GenBank/DDBJ databases">
        <title>Insights into the chromosomal genome structure of Flemingia macrophylla.</title>
        <authorList>
            <person name="Ding Y."/>
            <person name="Zhao Y."/>
            <person name="Bi W."/>
            <person name="Wu M."/>
            <person name="Zhao G."/>
            <person name="Gong Y."/>
            <person name="Li W."/>
            <person name="Zhang P."/>
        </authorList>
    </citation>
    <scope>NUCLEOTIDE SEQUENCE [LARGE SCALE GENOMIC DNA]</scope>
    <source>
        <strain evidence="2">DYQJB</strain>
        <tissue evidence="2">Leaf</tissue>
    </source>
</reference>
<dbReference type="InterPro" id="IPR014721">
    <property type="entry name" value="Ribsml_uS5_D2-typ_fold_subgr"/>
</dbReference>
<dbReference type="SUPFAM" id="SSF54211">
    <property type="entry name" value="Ribosomal protein S5 domain 2-like"/>
    <property type="match status" value="1"/>
</dbReference>
<organism evidence="2 3">
    <name type="scientific">Flemingia macrophylla</name>
    <dbReference type="NCBI Taxonomy" id="520843"/>
    <lineage>
        <taxon>Eukaryota</taxon>
        <taxon>Viridiplantae</taxon>
        <taxon>Streptophyta</taxon>
        <taxon>Embryophyta</taxon>
        <taxon>Tracheophyta</taxon>
        <taxon>Spermatophyta</taxon>
        <taxon>Magnoliopsida</taxon>
        <taxon>eudicotyledons</taxon>
        <taxon>Gunneridae</taxon>
        <taxon>Pentapetalae</taxon>
        <taxon>rosids</taxon>
        <taxon>fabids</taxon>
        <taxon>Fabales</taxon>
        <taxon>Fabaceae</taxon>
        <taxon>Papilionoideae</taxon>
        <taxon>50 kb inversion clade</taxon>
        <taxon>NPAAA clade</taxon>
        <taxon>indigoferoid/millettioid clade</taxon>
        <taxon>Phaseoleae</taxon>
        <taxon>Flemingia</taxon>
    </lineage>
</organism>
<evidence type="ECO:0000259" key="1">
    <source>
        <dbReference type="Pfam" id="PF00288"/>
    </source>
</evidence>
<protein>
    <recommendedName>
        <fullName evidence="1">GHMP kinase N-terminal domain-containing protein</fullName>
    </recommendedName>
</protein>
<gene>
    <name evidence="2" type="ORF">Fmac_026741</name>
</gene>
<proteinExistence type="predicted"/>
<dbReference type="InterPro" id="IPR020568">
    <property type="entry name" value="Ribosomal_Su5_D2-typ_SF"/>
</dbReference>
<feature type="domain" description="GHMP kinase N-terminal" evidence="1">
    <location>
        <begin position="78"/>
        <end position="120"/>
    </location>
</feature>